<dbReference type="Pfam" id="PF02635">
    <property type="entry name" value="DsrE"/>
    <property type="match status" value="1"/>
</dbReference>
<dbReference type="RefSeq" id="WP_048091821.1">
    <property type="nucleotide sequence ID" value="NZ_CP009552.1"/>
</dbReference>
<sequence>MISIIVHSGEWDRIYHAFSIASTYSALGEKVSIFLTYWAIDTVVRDTAETGDERKDGIIKKAMDSGKMKSLKEMIELGKQFGNVEIIVCSGSLDILGYNENDLPEWVDRVGGLAEQLMTGEKVIFI</sequence>
<dbReference type="STRING" id="565033.GACE_1098"/>
<evidence type="ECO:0000313" key="1">
    <source>
        <dbReference type="EMBL" id="AIY90142.1"/>
    </source>
</evidence>
<protein>
    <submittedName>
        <fullName evidence="1">Uncharacterized protein</fullName>
    </submittedName>
</protein>
<dbReference type="PANTHER" id="PTHR34655:SF2">
    <property type="entry name" value="PEROXIREDOXIN FAMILY PROTEIN"/>
    <property type="match status" value="1"/>
</dbReference>
<dbReference type="PANTHER" id="PTHR34655">
    <property type="entry name" value="CONSERVED WITHIN P. AEROPHILUM"/>
    <property type="match status" value="1"/>
</dbReference>
<dbReference type="AlphaFoldDB" id="A0A0A7GGR9"/>
<dbReference type="eggNOG" id="arCOG02064">
    <property type="taxonomic scope" value="Archaea"/>
</dbReference>
<dbReference type="SUPFAM" id="SSF75169">
    <property type="entry name" value="DsrEFH-like"/>
    <property type="match status" value="1"/>
</dbReference>
<dbReference type="InterPro" id="IPR027396">
    <property type="entry name" value="DsrEFH-like"/>
</dbReference>
<organism evidence="1 2">
    <name type="scientific">Geoglobus acetivorans</name>
    <dbReference type="NCBI Taxonomy" id="565033"/>
    <lineage>
        <taxon>Archaea</taxon>
        <taxon>Methanobacteriati</taxon>
        <taxon>Methanobacteriota</taxon>
        <taxon>Archaeoglobi</taxon>
        <taxon>Archaeoglobales</taxon>
        <taxon>Archaeoglobaceae</taxon>
        <taxon>Geoglobus</taxon>
    </lineage>
</organism>
<reference evidence="1 2" key="1">
    <citation type="journal article" date="2015" name="Appl. Environ. Microbiol.">
        <title>The Geoglobus acetivorans genome: Fe(III) reduction, acetate utilization, autotrophic growth, and degradation of aromatic compounds in a hyperthermophilic archaeon.</title>
        <authorList>
            <person name="Mardanov A.V."/>
            <person name="Slododkina G.B."/>
            <person name="Slobodkin A.I."/>
            <person name="Beletsky A.V."/>
            <person name="Gavrilov S.N."/>
            <person name="Kublanov I.V."/>
            <person name="Bonch-Osmolovskaya E.A."/>
            <person name="Skryabin K.G."/>
            <person name="Ravin N.V."/>
        </authorList>
    </citation>
    <scope>NUCLEOTIDE SEQUENCE [LARGE SCALE GENOMIC DNA]</scope>
    <source>
        <strain evidence="1 2">SBH6</strain>
    </source>
</reference>
<gene>
    <name evidence="1" type="ORF">GACE_1098</name>
</gene>
<name>A0A0A7GGR9_GEOAI</name>
<dbReference type="HOGENOM" id="CLU_094970_2_0_2"/>
<dbReference type="Gene3D" id="3.40.1260.10">
    <property type="entry name" value="DsrEFH-like"/>
    <property type="match status" value="1"/>
</dbReference>
<evidence type="ECO:0000313" key="2">
    <source>
        <dbReference type="Proteomes" id="UP000030624"/>
    </source>
</evidence>
<proteinExistence type="predicted"/>
<dbReference type="GeneID" id="24797684"/>
<dbReference type="Proteomes" id="UP000030624">
    <property type="component" value="Chromosome"/>
</dbReference>
<dbReference type="InterPro" id="IPR003787">
    <property type="entry name" value="Sulphur_relay_DsrE/F-like"/>
</dbReference>
<dbReference type="KEGG" id="gac:GACE_1098"/>
<dbReference type="EMBL" id="CP009552">
    <property type="protein sequence ID" value="AIY90142.1"/>
    <property type="molecule type" value="Genomic_DNA"/>
</dbReference>
<accession>A0A0A7GGR9</accession>